<comment type="caution">
    <text evidence="2">The sequence shown here is derived from an EMBL/GenBank/DDBJ whole genome shotgun (WGS) entry which is preliminary data.</text>
</comment>
<accession>A0A7W9LUW8</accession>
<dbReference type="Proteomes" id="UP000590647">
    <property type="component" value="Unassembled WGS sequence"/>
</dbReference>
<reference evidence="2 3" key="1">
    <citation type="submission" date="2020-08" db="EMBL/GenBank/DDBJ databases">
        <title>Sequencing the genomes of 1000 actinobacteria strains.</title>
        <authorList>
            <person name="Klenk H.-P."/>
        </authorList>
    </citation>
    <scope>NUCLEOTIDE SEQUENCE [LARGE SCALE GENOMIC DNA]</scope>
    <source>
        <strain evidence="2 3">DSM 40084</strain>
    </source>
</reference>
<keyword evidence="3" id="KW-1185">Reference proteome</keyword>
<dbReference type="EMBL" id="JACHNE010000001">
    <property type="protein sequence ID" value="MBB5797185.1"/>
    <property type="molecule type" value="Genomic_DNA"/>
</dbReference>
<protein>
    <recommendedName>
        <fullName evidence="1">DUF3885 domain-containing protein</fullName>
    </recommendedName>
</protein>
<sequence>MSTGVTPTLLAEFHTHTRLYADGRRWRHGCADDLLRAVADETLVEVFITDTGLRRIHPPYDGGADVILTTPAERDQLRYRHAAWLSSHPAGL</sequence>
<evidence type="ECO:0000259" key="1">
    <source>
        <dbReference type="Pfam" id="PF13021"/>
    </source>
</evidence>
<dbReference type="InterPro" id="IPR024976">
    <property type="entry name" value="DUF3885"/>
</dbReference>
<organism evidence="2 3">
    <name type="scientific">Streptomyces caelestis</name>
    <dbReference type="NCBI Taxonomy" id="36816"/>
    <lineage>
        <taxon>Bacteria</taxon>
        <taxon>Bacillati</taxon>
        <taxon>Actinomycetota</taxon>
        <taxon>Actinomycetes</taxon>
        <taxon>Kitasatosporales</taxon>
        <taxon>Streptomycetaceae</taxon>
        <taxon>Streptomyces</taxon>
    </lineage>
</organism>
<evidence type="ECO:0000313" key="3">
    <source>
        <dbReference type="Proteomes" id="UP000590647"/>
    </source>
</evidence>
<evidence type="ECO:0000313" key="2">
    <source>
        <dbReference type="EMBL" id="MBB5797185.1"/>
    </source>
</evidence>
<feature type="domain" description="DUF3885" evidence="1">
    <location>
        <begin position="12"/>
        <end position="89"/>
    </location>
</feature>
<dbReference type="RefSeq" id="WP_230299426.1">
    <property type="nucleotide sequence ID" value="NZ_JACHNE010000001.1"/>
</dbReference>
<proteinExistence type="predicted"/>
<dbReference type="AlphaFoldDB" id="A0A7W9LUW8"/>
<name>A0A7W9LUW8_9ACTN</name>
<dbReference type="Pfam" id="PF13021">
    <property type="entry name" value="DUF3885"/>
    <property type="match status" value="1"/>
</dbReference>
<gene>
    <name evidence="2" type="ORF">HDA41_005149</name>
</gene>